<dbReference type="PANTHER" id="PTHR43802">
    <property type="entry name" value="ENOYL-COA HYDRATASE"/>
    <property type="match status" value="1"/>
</dbReference>
<keyword evidence="2" id="KW-0456">Lyase</keyword>
<dbReference type="EMBL" id="QXBN01000004">
    <property type="protein sequence ID" value="RIT41062.1"/>
    <property type="molecule type" value="Genomic_DNA"/>
</dbReference>
<evidence type="ECO:0000313" key="3">
    <source>
        <dbReference type="EMBL" id="RIT41062.1"/>
    </source>
</evidence>
<proteinExistence type="inferred from homology"/>
<dbReference type="RefSeq" id="WP_005087463.1">
    <property type="nucleotide sequence ID" value="NZ_CM125927.1"/>
</dbReference>
<organism evidence="2 4">
    <name type="scientific">Mycobacteroides abscessus</name>
    <dbReference type="NCBI Taxonomy" id="36809"/>
    <lineage>
        <taxon>Bacteria</taxon>
        <taxon>Bacillati</taxon>
        <taxon>Actinomycetota</taxon>
        <taxon>Actinomycetes</taxon>
        <taxon>Mycobacteriales</taxon>
        <taxon>Mycobacteriaceae</taxon>
        <taxon>Mycobacteroides</taxon>
    </lineage>
</organism>
<dbReference type="Gene3D" id="3.90.226.10">
    <property type="entry name" value="2-enoyl-CoA Hydratase, Chain A, domain 1"/>
    <property type="match status" value="1"/>
</dbReference>
<reference evidence="3 5" key="2">
    <citation type="submission" date="2018-08" db="EMBL/GenBank/DDBJ databases">
        <title>Linezolid Resistance in Mycobacterium abscessus: MIC Distribution and Comprehensive Investigation of Resistance Mechanisms.</title>
        <authorList>
            <person name="Ye M."/>
            <person name="Xu L."/>
            <person name="Zou Y."/>
            <person name="Li B."/>
            <person name="Guo Q."/>
            <person name="Zhang Y."/>
            <person name="Zhan M."/>
            <person name="Xu B."/>
            <person name="Yu F."/>
            <person name="Zhang Z."/>
            <person name="Chu H."/>
        </authorList>
    </citation>
    <scope>NUCLEOTIDE SEQUENCE [LARGE SCALE GENOMIC DNA]</scope>
    <source>
        <strain evidence="3 5">G143</strain>
    </source>
</reference>
<dbReference type="CDD" id="cd06558">
    <property type="entry name" value="crotonase-like"/>
    <property type="match status" value="1"/>
</dbReference>
<name>A0A0U1BU03_9MYCO</name>
<comment type="caution">
    <text evidence="2">The sequence shown here is derived from an EMBL/GenBank/DDBJ whole genome shotgun (WGS) entry which is preliminary data.</text>
</comment>
<reference evidence="2 4" key="1">
    <citation type="submission" date="2015-03" db="EMBL/GenBank/DDBJ databases">
        <authorList>
            <consortium name="Pathogen Informatics"/>
            <person name="Murphy D."/>
        </authorList>
    </citation>
    <scope>NUCLEOTIDE SEQUENCE [LARGE SCALE GENOMIC DNA]</scope>
    <source>
        <strain evidence="2 4">PAP036</strain>
    </source>
</reference>
<gene>
    <name evidence="2" type="primary">caiD_9</name>
    <name evidence="3" type="ORF">D2E76_06770</name>
    <name evidence="2" type="ORF">ERS075527_05441</name>
</gene>
<dbReference type="InterPro" id="IPR001753">
    <property type="entry name" value="Enoyl-CoA_hydra/iso"/>
</dbReference>
<dbReference type="GO" id="GO:0016829">
    <property type="term" value="F:lyase activity"/>
    <property type="evidence" value="ECO:0007669"/>
    <property type="project" value="UniProtKB-KW"/>
</dbReference>
<dbReference type="InterPro" id="IPR029045">
    <property type="entry name" value="ClpP/crotonase-like_dom_sf"/>
</dbReference>
<dbReference type="Proteomes" id="UP000038487">
    <property type="component" value="Unassembled WGS sequence"/>
</dbReference>
<dbReference type="Gene3D" id="1.10.12.10">
    <property type="entry name" value="Lyase 2-enoyl-coa Hydratase, Chain A, domain 2"/>
    <property type="match status" value="1"/>
</dbReference>
<dbReference type="EC" id="4.2.1.-" evidence="2"/>
<accession>A0A0U1BU03</accession>
<evidence type="ECO:0000313" key="2">
    <source>
        <dbReference type="EMBL" id="CPT70923.1"/>
    </source>
</evidence>
<evidence type="ECO:0000313" key="4">
    <source>
        <dbReference type="Proteomes" id="UP000038487"/>
    </source>
</evidence>
<dbReference type="AlphaFoldDB" id="A0A0U1BU03"/>
<protein>
    <submittedName>
        <fullName evidence="3">Crotonase</fullName>
    </submittedName>
    <submittedName>
        <fullName evidence="2">Probable enoyl-CoA hydratase/isomerase</fullName>
        <ecNumber evidence="2">4.2.1.-</ecNumber>
    </submittedName>
</protein>
<dbReference type="EMBL" id="CSUW01000022">
    <property type="protein sequence ID" value="CPT70923.1"/>
    <property type="molecule type" value="Genomic_DNA"/>
</dbReference>
<dbReference type="Proteomes" id="UP000284557">
    <property type="component" value="Unassembled WGS sequence"/>
</dbReference>
<comment type="similarity">
    <text evidence="1">Belongs to the enoyl-CoA hydratase/isomerase family.</text>
</comment>
<dbReference type="Pfam" id="PF00378">
    <property type="entry name" value="ECH_1"/>
    <property type="match status" value="1"/>
</dbReference>
<evidence type="ECO:0000313" key="5">
    <source>
        <dbReference type="Proteomes" id="UP000284557"/>
    </source>
</evidence>
<sequence length="260" mass="27305">MTELHEEIRDGVAVLTLHGPSTRNSFTVELGRQLGAAYQRLDDDPAVRVIVLTGAPPAFCSGAQISAAAETFAAPRNPDFSASPVQPAAFELRTPVIAAVNGHAIGIGMTLALHADIRILAEEGRYAIPQVRFGVAPDALAHWTLPRLVGTAVAAELLLTGASFSAQRAVETGLANRCLPAGKVLGAALRMAHDIATNVAPESAALTKRLLWDAQMTGMSAAEVAARETADHLRLMGSQDAAEGPRAFIDGRPPRWAGQQ</sequence>
<dbReference type="SUPFAM" id="SSF52096">
    <property type="entry name" value="ClpP/crotonase"/>
    <property type="match status" value="1"/>
</dbReference>
<dbReference type="InterPro" id="IPR014748">
    <property type="entry name" value="Enoyl-CoA_hydra_C"/>
</dbReference>
<dbReference type="PANTHER" id="PTHR43802:SF1">
    <property type="entry name" value="IP11341P-RELATED"/>
    <property type="match status" value="1"/>
</dbReference>
<evidence type="ECO:0000256" key="1">
    <source>
        <dbReference type="ARBA" id="ARBA00005254"/>
    </source>
</evidence>